<evidence type="ECO:0000259" key="2">
    <source>
        <dbReference type="Pfam" id="PF13411"/>
    </source>
</evidence>
<dbReference type="Pfam" id="PF13411">
    <property type="entry name" value="MerR_1"/>
    <property type="match status" value="1"/>
</dbReference>
<sequence length="99" mass="11646">MQIVLLTVAELAKRWQVNERTIRKYIEDGTLTPCKNVPGVRFNPIYIEELEGIDVKKHSEFEFRTLQKEIAQLRKEKAEMQEIIREYQILNAKSLSILA</sequence>
<accession>A0A6L9EKX3</accession>
<keyword evidence="1" id="KW-0175">Coiled coil</keyword>
<organism evidence="3 4">
    <name type="scientific">Clostridium butyricum</name>
    <dbReference type="NCBI Taxonomy" id="1492"/>
    <lineage>
        <taxon>Bacteria</taxon>
        <taxon>Bacillati</taxon>
        <taxon>Bacillota</taxon>
        <taxon>Clostridia</taxon>
        <taxon>Eubacteriales</taxon>
        <taxon>Clostridiaceae</taxon>
        <taxon>Clostridium</taxon>
    </lineage>
</organism>
<dbReference type="EMBL" id="WOFV02000007">
    <property type="protein sequence ID" value="NAS17081.1"/>
    <property type="molecule type" value="Genomic_DNA"/>
</dbReference>
<evidence type="ECO:0000313" key="4">
    <source>
        <dbReference type="Proteomes" id="UP000474042"/>
    </source>
</evidence>
<dbReference type="Proteomes" id="UP000474042">
    <property type="component" value="Unassembled WGS sequence"/>
</dbReference>
<reference evidence="3 4" key="1">
    <citation type="submission" date="2020-01" db="EMBL/GenBank/DDBJ databases">
        <title>Genome sequence of a 1,3-propanediol producer, Clostridium butyricum S3.</title>
        <authorList>
            <person name="Zhou J."/>
        </authorList>
    </citation>
    <scope>NUCLEOTIDE SEQUENCE [LARGE SCALE GENOMIC DNA]</scope>
    <source>
        <strain evidence="3 4">S3</strain>
    </source>
</reference>
<evidence type="ECO:0000256" key="1">
    <source>
        <dbReference type="SAM" id="Coils"/>
    </source>
</evidence>
<evidence type="ECO:0000313" key="3">
    <source>
        <dbReference type="EMBL" id="NAS17081.1"/>
    </source>
</evidence>
<comment type="caution">
    <text evidence="3">The sequence shown here is derived from an EMBL/GenBank/DDBJ whole genome shotgun (WGS) entry which is preliminary data.</text>
</comment>
<dbReference type="SUPFAM" id="SSF46955">
    <property type="entry name" value="Putative DNA-binding domain"/>
    <property type="match status" value="1"/>
</dbReference>
<gene>
    <name evidence="3" type="ORF">GND98_004150</name>
</gene>
<dbReference type="AlphaFoldDB" id="A0A6L9EKX3"/>
<protein>
    <submittedName>
        <fullName evidence="3">MerR family transcriptional regulator</fullName>
    </submittedName>
</protein>
<name>A0A6L9EKX3_CLOBU</name>
<dbReference type="InterPro" id="IPR009061">
    <property type="entry name" value="DNA-bd_dom_put_sf"/>
</dbReference>
<dbReference type="InterPro" id="IPR000551">
    <property type="entry name" value="MerR-type_HTH_dom"/>
</dbReference>
<feature type="domain" description="HTH merR-type" evidence="2">
    <location>
        <begin position="7"/>
        <end position="68"/>
    </location>
</feature>
<proteinExistence type="predicted"/>
<feature type="coiled-coil region" evidence="1">
    <location>
        <begin position="56"/>
        <end position="93"/>
    </location>
</feature>